<comment type="caution">
    <text evidence="14">The sequence shown here is derived from an EMBL/GenBank/DDBJ whole genome shotgun (WGS) entry which is preliminary data.</text>
</comment>
<evidence type="ECO:0000256" key="7">
    <source>
        <dbReference type="ARBA" id="ARBA00023002"/>
    </source>
</evidence>
<dbReference type="Proteomes" id="UP001485043">
    <property type="component" value="Unassembled WGS sequence"/>
</dbReference>
<keyword evidence="6" id="KW-0274">FAD</keyword>
<name>A0AAW1SUM2_9CHLO</name>
<dbReference type="EMBL" id="JALJOV010000971">
    <property type="protein sequence ID" value="KAK9857551.1"/>
    <property type="molecule type" value="Genomic_DNA"/>
</dbReference>
<dbReference type="SUPFAM" id="SSF51905">
    <property type="entry name" value="FAD/NAD(P)-binding domain"/>
    <property type="match status" value="2"/>
</dbReference>
<dbReference type="InterPro" id="IPR045024">
    <property type="entry name" value="NDH-2"/>
</dbReference>
<dbReference type="Gene3D" id="3.50.50.100">
    <property type="match status" value="1"/>
</dbReference>
<organism evidence="14 15">
    <name type="scientific">Apatococcus fuscideae</name>
    <dbReference type="NCBI Taxonomy" id="2026836"/>
    <lineage>
        <taxon>Eukaryota</taxon>
        <taxon>Viridiplantae</taxon>
        <taxon>Chlorophyta</taxon>
        <taxon>core chlorophytes</taxon>
        <taxon>Trebouxiophyceae</taxon>
        <taxon>Chlorellales</taxon>
        <taxon>Chlorellaceae</taxon>
        <taxon>Apatococcus</taxon>
    </lineage>
</organism>
<dbReference type="PANTHER" id="PTHR43706:SF13">
    <property type="entry name" value="NADH DEHYDROGENASE-RELATED"/>
    <property type="match status" value="1"/>
</dbReference>
<dbReference type="AlphaFoldDB" id="A0AAW1SUM2"/>
<evidence type="ECO:0000256" key="6">
    <source>
        <dbReference type="ARBA" id="ARBA00022827"/>
    </source>
</evidence>
<comment type="catalytic activity">
    <reaction evidence="10">
        <text>a ubiquinone + NADH + H(+) = a ubiquinol + NAD(+)</text>
        <dbReference type="Rhea" id="RHEA:23152"/>
        <dbReference type="Rhea" id="RHEA-COMP:9565"/>
        <dbReference type="Rhea" id="RHEA-COMP:9566"/>
        <dbReference type="ChEBI" id="CHEBI:15378"/>
        <dbReference type="ChEBI" id="CHEBI:16389"/>
        <dbReference type="ChEBI" id="CHEBI:17976"/>
        <dbReference type="ChEBI" id="CHEBI:57540"/>
        <dbReference type="ChEBI" id="CHEBI:57945"/>
    </reaction>
</comment>
<comment type="subcellular location">
    <subcellularLocation>
        <location evidence="1">Mitochondrion inner membrane</location>
        <topology evidence="1">Peripheral membrane protein</topology>
    </subcellularLocation>
</comment>
<dbReference type="Pfam" id="PF07992">
    <property type="entry name" value="Pyr_redox_2"/>
    <property type="match status" value="1"/>
</dbReference>
<sequence length="523" mass="56302">MLARVWGACTQFTSATSVLGARAFGSEAFLPCNTAGSSLARSFTGGAAVSARASPLPTPTGRPRLVILGSGWGGARLVKDIDLNQYDVTIVSTRNHMVFTPLLTSTCVGTLEPRCAAVPIVGLRPELEHPQHKLYIAEATQVDPAARTISCTDTTGLTFEVPYDVLTLSTGSQVGPLQSSSTFGTPGVEEHAHFLRDVANATAIRSTLIKNWMLANIPGRTGPERCRLLHIVVVGGGPTGVEFAGELTDFIQKDLHKIDPARASDIKVTLIEAVELLSAFDGRLREYASQRLTRRGIKIVKGLVKEIRETDLTLDNGDKMEYGLCVWSTGVGPTTFTTALPFAKTARGRIAVDDCQRVLRQIHASGKAAEPSSVDDVERKDRPQEGSADHEDPSNREVVPNIYAVGDCCASATQPLPALAQVAEQQGKYLARVLNAKAKGGQPSAAQLSPFRYRHMGSMATTGGGSAVIDLGKGKSHLTFTGIKSYLAWRSAYLTKLGSWRNRFFTAGNWFMTTLFGRDVSRW</sequence>
<dbReference type="GO" id="GO:0050136">
    <property type="term" value="F:NADH dehydrogenase (quinone) (non-electrogenic) activity"/>
    <property type="evidence" value="ECO:0007669"/>
    <property type="project" value="UniProtKB-EC"/>
</dbReference>
<evidence type="ECO:0000256" key="1">
    <source>
        <dbReference type="ARBA" id="ARBA00004637"/>
    </source>
</evidence>
<accession>A0AAW1SUM2</accession>
<evidence type="ECO:0000259" key="12">
    <source>
        <dbReference type="Pfam" id="PF07992"/>
    </source>
</evidence>
<feature type="region of interest" description="Disordered" evidence="11">
    <location>
        <begin position="364"/>
        <end position="396"/>
    </location>
</feature>
<comment type="catalytic activity">
    <reaction evidence="9">
        <text>a quinone + NADH + H(+) = a quinol + NAD(+)</text>
        <dbReference type="Rhea" id="RHEA:46160"/>
        <dbReference type="ChEBI" id="CHEBI:15378"/>
        <dbReference type="ChEBI" id="CHEBI:24646"/>
        <dbReference type="ChEBI" id="CHEBI:57540"/>
        <dbReference type="ChEBI" id="CHEBI:57945"/>
        <dbReference type="ChEBI" id="CHEBI:132124"/>
        <dbReference type="EC" id="1.6.5.9"/>
    </reaction>
</comment>
<gene>
    <name evidence="14" type="ORF">WJX84_003983</name>
</gene>
<keyword evidence="4" id="KW-0285">Flavoprotein</keyword>
<evidence type="ECO:0000256" key="11">
    <source>
        <dbReference type="SAM" id="MobiDB-lite"/>
    </source>
</evidence>
<dbReference type="PRINTS" id="PR00368">
    <property type="entry name" value="FADPNR"/>
</dbReference>
<evidence type="ECO:0000256" key="5">
    <source>
        <dbReference type="ARBA" id="ARBA00022792"/>
    </source>
</evidence>
<dbReference type="Pfam" id="PF22366">
    <property type="entry name" value="NDH2_C"/>
    <property type="match status" value="1"/>
</dbReference>
<proteinExistence type="inferred from homology"/>
<evidence type="ECO:0000256" key="9">
    <source>
        <dbReference type="ARBA" id="ARBA00047599"/>
    </source>
</evidence>
<dbReference type="InterPro" id="IPR036188">
    <property type="entry name" value="FAD/NAD-bd_sf"/>
</dbReference>
<dbReference type="PANTHER" id="PTHR43706">
    <property type="entry name" value="NADH DEHYDROGENASE"/>
    <property type="match status" value="1"/>
</dbReference>
<evidence type="ECO:0000256" key="10">
    <source>
        <dbReference type="ARBA" id="ARBA00049010"/>
    </source>
</evidence>
<evidence type="ECO:0000256" key="3">
    <source>
        <dbReference type="ARBA" id="ARBA00012637"/>
    </source>
</evidence>
<keyword evidence="5" id="KW-0496">Mitochondrion</keyword>
<evidence type="ECO:0000256" key="4">
    <source>
        <dbReference type="ARBA" id="ARBA00022630"/>
    </source>
</evidence>
<protein>
    <recommendedName>
        <fullName evidence="3">NADH:ubiquinone reductase (non-electrogenic)</fullName>
        <ecNumber evidence="3">1.6.5.9</ecNumber>
    </recommendedName>
</protein>
<keyword evidence="5" id="KW-0472">Membrane</keyword>
<keyword evidence="8" id="KW-0520">NAD</keyword>
<dbReference type="InterPro" id="IPR023753">
    <property type="entry name" value="FAD/NAD-binding_dom"/>
</dbReference>
<evidence type="ECO:0000256" key="2">
    <source>
        <dbReference type="ARBA" id="ARBA00005272"/>
    </source>
</evidence>
<reference evidence="14 15" key="1">
    <citation type="journal article" date="2024" name="Nat. Commun.">
        <title>Phylogenomics reveals the evolutionary origins of lichenization in chlorophyte algae.</title>
        <authorList>
            <person name="Puginier C."/>
            <person name="Libourel C."/>
            <person name="Otte J."/>
            <person name="Skaloud P."/>
            <person name="Haon M."/>
            <person name="Grisel S."/>
            <person name="Petersen M."/>
            <person name="Berrin J.G."/>
            <person name="Delaux P.M."/>
            <person name="Dal Grande F."/>
            <person name="Keller J."/>
        </authorList>
    </citation>
    <scope>NUCLEOTIDE SEQUENCE [LARGE SCALE GENOMIC DNA]</scope>
    <source>
        <strain evidence="14 15">SAG 2523</strain>
    </source>
</reference>
<comment type="similarity">
    <text evidence="2">Belongs to the NADH dehydrogenase family.</text>
</comment>
<dbReference type="EC" id="1.6.5.9" evidence="3"/>
<keyword evidence="5" id="KW-0999">Mitochondrion inner membrane</keyword>
<dbReference type="GO" id="GO:0005743">
    <property type="term" value="C:mitochondrial inner membrane"/>
    <property type="evidence" value="ECO:0007669"/>
    <property type="project" value="UniProtKB-SubCell"/>
</dbReference>
<feature type="compositionally biased region" description="Basic and acidic residues" evidence="11">
    <location>
        <begin position="376"/>
        <end position="395"/>
    </location>
</feature>
<feature type="domain" description="FAD/NAD(P)-binding" evidence="12">
    <location>
        <begin position="64"/>
        <end position="369"/>
    </location>
</feature>
<feature type="domain" description="External alternative NADH-ubiquinone oxidoreductase-like C-terminal" evidence="13">
    <location>
        <begin position="455"/>
        <end position="519"/>
    </location>
</feature>
<evidence type="ECO:0000256" key="8">
    <source>
        <dbReference type="ARBA" id="ARBA00023027"/>
    </source>
</evidence>
<evidence type="ECO:0000313" key="15">
    <source>
        <dbReference type="Proteomes" id="UP001485043"/>
    </source>
</evidence>
<evidence type="ECO:0000313" key="14">
    <source>
        <dbReference type="EMBL" id="KAK9857551.1"/>
    </source>
</evidence>
<evidence type="ECO:0000259" key="13">
    <source>
        <dbReference type="Pfam" id="PF22366"/>
    </source>
</evidence>
<keyword evidence="15" id="KW-1185">Reference proteome</keyword>
<dbReference type="InterPro" id="IPR054585">
    <property type="entry name" value="NDH2-like_C"/>
</dbReference>
<keyword evidence="7" id="KW-0560">Oxidoreductase</keyword>